<dbReference type="SUPFAM" id="SSF56784">
    <property type="entry name" value="HAD-like"/>
    <property type="match status" value="1"/>
</dbReference>
<evidence type="ECO:0000313" key="1">
    <source>
        <dbReference type="EMBL" id="GAH96190.1"/>
    </source>
</evidence>
<gene>
    <name evidence="1" type="ORF">S03H2_70710</name>
</gene>
<dbReference type="Pfam" id="PF13242">
    <property type="entry name" value="Hydrolase_like"/>
    <property type="match status" value="1"/>
</dbReference>
<organism evidence="1">
    <name type="scientific">marine sediment metagenome</name>
    <dbReference type="NCBI Taxonomy" id="412755"/>
    <lineage>
        <taxon>unclassified sequences</taxon>
        <taxon>metagenomes</taxon>
        <taxon>ecological metagenomes</taxon>
    </lineage>
</organism>
<dbReference type="Gene3D" id="3.40.50.1000">
    <property type="entry name" value="HAD superfamily/HAD-like"/>
    <property type="match status" value="1"/>
</dbReference>
<dbReference type="InterPro" id="IPR023214">
    <property type="entry name" value="HAD_sf"/>
</dbReference>
<dbReference type="AlphaFoldDB" id="X1KRC7"/>
<dbReference type="InterPro" id="IPR036412">
    <property type="entry name" value="HAD-like_sf"/>
</dbReference>
<evidence type="ECO:0008006" key="2">
    <source>
        <dbReference type="Google" id="ProtNLM"/>
    </source>
</evidence>
<protein>
    <recommendedName>
        <fullName evidence="2">HAD family hydrolase</fullName>
    </recommendedName>
</protein>
<dbReference type="EMBL" id="BARU01047078">
    <property type="protein sequence ID" value="GAH96190.1"/>
    <property type="molecule type" value="Genomic_DNA"/>
</dbReference>
<accession>X1KRC7</accession>
<feature type="non-terminal residue" evidence="1">
    <location>
        <position position="1"/>
    </location>
</feature>
<comment type="caution">
    <text evidence="1">The sequence shown here is derived from an EMBL/GenBank/DDBJ whole genome shotgun (WGS) entry which is preliminary data.</text>
</comment>
<sequence length="66" mass="7226">AFYLTVCQEMNIPPDEVAHIGDSWQFDFLAAKEAGIEAFHLDRGWGQGDGRSLTSLTDLKASLLGD</sequence>
<reference evidence="1" key="1">
    <citation type="journal article" date="2014" name="Front. Microbiol.">
        <title>High frequency of phylogenetically diverse reductive dehalogenase-homologous genes in deep subseafloor sedimentary metagenomes.</title>
        <authorList>
            <person name="Kawai M."/>
            <person name="Futagami T."/>
            <person name="Toyoda A."/>
            <person name="Takaki Y."/>
            <person name="Nishi S."/>
            <person name="Hori S."/>
            <person name="Arai W."/>
            <person name="Tsubouchi T."/>
            <person name="Morono Y."/>
            <person name="Uchiyama I."/>
            <person name="Ito T."/>
            <person name="Fujiyama A."/>
            <person name="Inagaki F."/>
            <person name="Takami H."/>
        </authorList>
    </citation>
    <scope>NUCLEOTIDE SEQUENCE</scope>
    <source>
        <strain evidence="1">Expedition CK06-06</strain>
    </source>
</reference>
<proteinExistence type="predicted"/>
<name>X1KRC7_9ZZZZ</name>